<feature type="region of interest" description="Disordered" evidence="8">
    <location>
        <begin position="660"/>
        <end position="728"/>
    </location>
</feature>
<dbReference type="PROSITE" id="PS00108">
    <property type="entry name" value="PROTEIN_KINASE_ST"/>
    <property type="match status" value="1"/>
</dbReference>
<dbReference type="EC" id="2.7.11.1" evidence="1"/>
<evidence type="ECO:0000256" key="3">
    <source>
        <dbReference type="ARBA" id="ARBA00022679"/>
    </source>
</evidence>
<dbReference type="InterPro" id="IPR017441">
    <property type="entry name" value="Protein_kinase_ATP_BS"/>
</dbReference>
<evidence type="ECO:0000256" key="6">
    <source>
        <dbReference type="ARBA" id="ARBA00022840"/>
    </source>
</evidence>
<dbReference type="Gene3D" id="1.10.510.10">
    <property type="entry name" value="Transferase(Phosphotransferase) domain 1"/>
    <property type="match status" value="1"/>
</dbReference>
<evidence type="ECO:0000256" key="4">
    <source>
        <dbReference type="ARBA" id="ARBA00022741"/>
    </source>
</evidence>
<dbReference type="GO" id="GO:0016301">
    <property type="term" value="F:kinase activity"/>
    <property type="evidence" value="ECO:0007669"/>
    <property type="project" value="UniProtKB-KW"/>
</dbReference>
<protein>
    <recommendedName>
        <fullName evidence="1">non-specific serine/threonine protein kinase</fullName>
        <ecNumber evidence="1">2.7.11.1</ecNumber>
    </recommendedName>
</protein>
<sequence length="742" mass="77671">MVPGYREVRELGVGGGGRVVLATYAPTGAYVAIKYLNATLRDDHRFLARFRAEARVMVELQDPNVVQLYEYYEDVLEAAIVMELVDGVALRRILSEHGSTSPEAALTVLKGSLLGLAFAHAAGVVHRDYKPENVLIQADGGSKLADFGIAAHVGEAGMTAGTPAYMAPEQWEGGPASAATDVYAATCVFFECLTGRRPYLADHRLVLMHRHRHEAIPVEEVPSSVRGLVMRGMAKNPADRPRSARAFLEELEAAALAAYGPEWEQRGRRHLAELATLLALAFPLAKPAPKAASSVAQTVLGRVGRVRRPRLGPRTLAGLGVITVAMTAGVIAANRPQDRLSADTIFTPPPSSVMIEETPGQRRSRVSAPPEPSAGPGRPSGSATARKPGSSSNGANPGQVTSPPSPAPTRTVVTLPPVPTSSPSPPSPSSSPPPPLPTGSQPPPPSPTRTSTRSPVPEPTGTGAPGPVHVVSGLKVVGIDAHGTTVGFRASTTGTVAVTVTFAEGPDRDRLVRAAPRTSVIGGLRTYSHTVPHTFTVPSCGQTLYRRVTVSTSPRSSGGTVSRTEKVRGEVCAPPEVSITSFDGTTVGFRVRTSSTSAVTVRLGFAQRLGGTREAPTGSTRELELSGDTEYEREVVGEFADPPRCGGYVTRLVTITTVPEGDMPSRTARIDLPACTPDPGTNPDSDPETTPETGPDTGPAPDTSTDPGRRDPGDSESPPGNGPALVDLDLDIDLGGLLDGLL</sequence>
<evidence type="ECO:0000256" key="5">
    <source>
        <dbReference type="ARBA" id="ARBA00022777"/>
    </source>
</evidence>
<evidence type="ECO:0000256" key="2">
    <source>
        <dbReference type="ARBA" id="ARBA00022527"/>
    </source>
</evidence>
<feature type="compositionally biased region" description="Pro residues" evidence="8">
    <location>
        <begin position="416"/>
        <end position="447"/>
    </location>
</feature>
<dbReference type="CDD" id="cd14014">
    <property type="entry name" value="STKc_PknB_like"/>
    <property type="match status" value="1"/>
</dbReference>
<dbReference type="PROSITE" id="PS00107">
    <property type="entry name" value="PROTEIN_KINASE_ATP"/>
    <property type="match status" value="1"/>
</dbReference>
<keyword evidence="2" id="KW-0723">Serine/threonine-protein kinase</keyword>
<feature type="compositionally biased region" description="Polar residues" evidence="8">
    <location>
        <begin position="389"/>
        <end position="402"/>
    </location>
</feature>
<evidence type="ECO:0000256" key="7">
    <source>
        <dbReference type="PROSITE-ProRule" id="PRU10141"/>
    </source>
</evidence>
<feature type="region of interest" description="Disordered" evidence="8">
    <location>
        <begin position="341"/>
        <end position="469"/>
    </location>
</feature>
<evidence type="ECO:0000256" key="1">
    <source>
        <dbReference type="ARBA" id="ARBA00012513"/>
    </source>
</evidence>
<feature type="region of interest" description="Disordered" evidence="8">
    <location>
        <begin position="610"/>
        <end position="629"/>
    </location>
</feature>
<dbReference type="InterPro" id="IPR000719">
    <property type="entry name" value="Prot_kinase_dom"/>
</dbReference>
<dbReference type="SUPFAM" id="SSF56112">
    <property type="entry name" value="Protein kinase-like (PK-like)"/>
    <property type="match status" value="1"/>
</dbReference>
<dbReference type="Pfam" id="PF00069">
    <property type="entry name" value="Pkinase"/>
    <property type="match status" value="1"/>
</dbReference>
<dbReference type="PANTHER" id="PTHR43289">
    <property type="entry name" value="MITOGEN-ACTIVATED PROTEIN KINASE KINASE KINASE 20-RELATED"/>
    <property type="match status" value="1"/>
</dbReference>
<keyword evidence="3" id="KW-0808">Transferase</keyword>
<dbReference type="InterPro" id="IPR011009">
    <property type="entry name" value="Kinase-like_dom_sf"/>
</dbReference>
<gene>
    <name evidence="10" type="ORF">ACFFRH_19945</name>
</gene>
<proteinExistence type="predicted"/>
<feature type="compositionally biased region" description="Low complexity" evidence="8">
    <location>
        <begin position="681"/>
        <end position="706"/>
    </location>
</feature>
<evidence type="ECO:0000259" key="9">
    <source>
        <dbReference type="PROSITE" id="PS50011"/>
    </source>
</evidence>
<reference evidence="10 11" key="1">
    <citation type="submission" date="2024-09" db="EMBL/GenBank/DDBJ databases">
        <authorList>
            <person name="Sun Q."/>
            <person name="Mori K."/>
        </authorList>
    </citation>
    <scope>NUCLEOTIDE SEQUENCE [LARGE SCALE GENOMIC DNA]</scope>
    <source>
        <strain evidence="10 11">JCM 3028</strain>
    </source>
</reference>
<keyword evidence="6 7" id="KW-0067">ATP-binding</keyword>
<dbReference type="PANTHER" id="PTHR43289:SF6">
    <property type="entry name" value="SERINE_THREONINE-PROTEIN KINASE NEKL-3"/>
    <property type="match status" value="1"/>
</dbReference>
<keyword evidence="4 7" id="KW-0547">Nucleotide-binding</keyword>
<name>A0ABV5TFD1_9ACTN</name>
<evidence type="ECO:0000256" key="8">
    <source>
        <dbReference type="SAM" id="MobiDB-lite"/>
    </source>
</evidence>
<feature type="binding site" evidence="7">
    <location>
        <position position="34"/>
    </location>
    <ligand>
        <name>ATP</name>
        <dbReference type="ChEBI" id="CHEBI:30616"/>
    </ligand>
</feature>
<organism evidence="10 11">
    <name type="scientific">Streptosporangium vulgare</name>
    <dbReference type="NCBI Taxonomy" id="46190"/>
    <lineage>
        <taxon>Bacteria</taxon>
        <taxon>Bacillati</taxon>
        <taxon>Actinomycetota</taxon>
        <taxon>Actinomycetes</taxon>
        <taxon>Streptosporangiales</taxon>
        <taxon>Streptosporangiaceae</taxon>
        <taxon>Streptosporangium</taxon>
    </lineage>
</organism>
<dbReference type="PROSITE" id="PS50011">
    <property type="entry name" value="PROTEIN_KINASE_DOM"/>
    <property type="match status" value="1"/>
</dbReference>
<keyword evidence="11" id="KW-1185">Reference proteome</keyword>
<dbReference type="InterPro" id="IPR008271">
    <property type="entry name" value="Ser/Thr_kinase_AS"/>
</dbReference>
<evidence type="ECO:0000313" key="10">
    <source>
        <dbReference type="EMBL" id="MFB9677757.1"/>
    </source>
</evidence>
<feature type="domain" description="Protein kinase" evidence="9">
    <location>
        <begin position="5"/>
        <end position="252"/>
    </location>
</feature>
<evidence type="ECO:0000313" key="11">
    <source>
        <dbReference type="Proteomes" id="UP001589610"/>
    </source>
</evidence>
<dbReference type="Proteomes" id="UP001589610">
    <property type="component" value="Unassembled WGS sequence"/>
</dbReference>
<dbReference type="EMBL" id="JBHMBS010000009">
    <property type="protein sequence ID" value="MFB9677757.1"/>
    <property type="molecule type" value="Genomic_DNA"/>
</dbReference>
<keyword evidence="5 10" id="KW-0418">Kinase</keyword>
<comment type="caution">
    <text evidence="10">The sequence shown here is derived from an EMBL/GenBank/DDBJ whole genome shotgun (WGS) entry which is preliminary data.</text>
</comment>
<accession>A0ABV5TFD1</accession>
<dbReference type="RefSeq" id="WP_386158489.1">
    <property type="nucleotide sequence ID" value="NZ_JBHMBS010000009.1"/>
</dbReference>